<accession>I0HEQ7</accession>
<protein>
    <submittedName>
        <fullName evidence="5">Putative peptidyl-prolyl cis-trans isomerase</fullName>
    </submittedName>
</protein>
<keyword evidence="6" id="KW-1185">Reference proteome</keyword>
<dbReference type="PATRIC" id="fig|512565.3.peg.6272"/>
<proteinExistence type="predicted"/>
<dbReference type="Pfam" id="PF00160">
    <property type="entry name" value="Pro_isomerase"/>
    <property type="match status" value="1"/>
</dbReference>
<evidence type="ECO:0000313" key="5">
    <source>
        <dbReference type="EMBL" id="BAL91494.1"/>
    </source>
</evidence>
<feature type="transmembrane region" description="Helical" evidence="3">
    <location>
        <begin position="87"/>
        <end position="106"/>
    </location>
</feature>
<dbReference type="Proteomes" id="UP000007882">
    <property type="component" value="Chromosome"/>
</dbReference>
<dbReference type="PANTHER" id="PTHR45625:SF3">
    <property type="entry name" value="PEPTIDYL-PROLYL CIS-TRANS ISOMERASE B-RELATED"/>
    <property type="match status" value="1"/>
</dbReference>
<dbReference type="eggNOG" id="COG0652">
    <property type="taxonomic scope" value="Bacteria"/>
</dbReference>
<feature type="domain" description="PPIase cyclophilin-type" evidence="4">
    <location>
        <begin position="162"/>
        <end position="326"/>
    </location>
</feature>
<dbReference type="PROSITE" id="PS50072">
    <property type="entry name" value="CSA_PPIASE_2"/>
    <property type="match status" value="1"/>
</dbReference>
<dbReference type="CDD" id="cd00317">
    <property type="entry name" value="cyclophilin"/>
    <property type="match status" value="1"/>
</dbReference>
<evidence type="ECO:0000256" key="2">
    <source>
        <dbReference type="SAM" id="MobiDB-lite"/>
    </source>
</evidence>
<dbReference type="STRING" id="512565.AMIS_62740"/>
<comment type="function">
    <text evidence="1">PPIases accelerate the folding of proteins. It catalyzes the cis-trans isomerization of proline imidic peptide bonds in oligopeptides.</text>
</comment>
<keyword evidence="3" id="KW-1133">Transmembrane helix</keyword>
<name>I0HEQ7_ACTM4</name>
<feature type="region of interest" description="Disordered" evidence="2">
    <location>
        <begin position="1"/>
        <end position="69"/>
    </location>
</feature>
<dbReference type="AlphaFoldDB" id="I0HEQ7"/>
<dbReference type="GO" id="GO:0003755">
    <property type="term" value="F:peptidyl-prolyl cis-trans isomerase activity"/>
    <property type="evidence" value="ECO:0007669"/>
    <property type="project" value="InterPro"/>
</dbReference>
<sequence>MSTPDESGRTVSDTELSGSDPSGTELTGSDAGTPDESGPDASSADETSRRNDVSSIKDRQRAAARARLEKEMAERATAARKRRRNRAVIGSALAVVVIAGVAFVLVNTLKSDEEAGDPTVAAAGTVSCNWTPADESTGGKVKDVGMPPATVPNTGTSTLTFDTNLGKISATIDLAKAPCTGASFKHLAEAKFLDNTKCHRLVNEDTFKVLQCGDPFASGKGYRETDGTGGPGYTMAEENLPTGSAKPYPAGSIAMANTGQPGSTGSQFFICSEDTQLSPNYTLLGTITSGLDIVKDVVKAGDDGAFDASAGGGHPKKELDIKTMTVS</sequence>
<dbReference type="EMBL" id="AP012319">
    <property type="protein sequence ID" value="BAL91494.1"/>
    <property type="molecule type" value="Genomic_DNA"/>
</dbReference>
<feature type="region of interest" description="Disordered" evidence="2">
    <location>
        <begin position="304"/>
        <end position="327"/>
    </location>
</feature>
<evidence type="ECO:0000256" key="3">
    <source>
        <dbReference type="SAM" id="Phobius"/>
    </source>
</evidence>
<evidence type="ECO:0000259" key="4">
    <source>
        <dbReference type="PROSITE" id="PS50072"/>
    </source>
</evidence>
<feature type="compositionally biased region" description="Basic and acidic residues" evidence="2">
    <location>
        <begin position="46"/>
        <end position="69"/>
    </location>
</feature>
<dbReference type="KEGG" id="ams:AMIS_62740"/>
<dbReference type="InterPro" id="IPR044666">
    <property type="entry name" value="Cyclophilin_A-like"/>
</dbReference>
<dbReference type="InterPro" id="IPR002130">
    <property type="entry name" value="Cyclophilin-type_PPIase_dom"/>
</dbReference>
<gene>
    <name evidence="5" type="ordered locus">AMIS_62740</name>
</gene>
<keyword evidence="3" id="KW-0472">Membrane</keyword>
<dbReference type="PANTHER" id="PTHR45625">
    <property type="entry name" value="PEPTIDYL-PROLYL CIS-TRANS ISOMERASE-RELATED"/>
    <property type="match status" value="1"/>
</dbReference>
<dbReference type="Gene3D" id="2.40.100.10">
    <property type="entry name" value="Cyclophilin-like"/>
    <property type="match status" value="1"/>
</dbReference>
<keyword evidence="5" id="KW-0413">Isomerase</keyword>
<evidence type="ECO:0000313" key="6">
    <source>
        <dbReference type="Proteomes" id="UP000007882"/>
    </source>
</evidence>
<dbReference type="InterPro" id="IPR029000">
    <property type="entry name" value="Cyclophilin-like_dom_sf"/>
</dbReference>
<reference evidence="5 6" key="1">
    <citation type="submission" date="2012-02" db="EMBL/GenBank/DDBJ databases">
        <title>Complete genome sequence of Actinoplanes missouriensis 431 (= NBRC 102363).</title>
        <authorList>
            <person name="Ohnishi Y."/>
            <person name="Ishikawa J."/>
            <person name="Sekine M."/>
            <person name="Hosoyama A."/>
            <person name="Harada T."/>
            <person name="Narita H."/>
            <person name="Hata T."/>
            <person name="Konno Y."/>
            <person name="Tutikane K."/>
            <person name="Fujita N."/>
            <person name="Horinouchi S."/>
            <person name="Hayakawa M."/>
        </authorList>
    </citation>
    <scope>NUCLEOTIDE SEQUENCE [LARGE SCALE GENOMIC DNA]</scope>
    <source>
        <strain evidence="6">ATCC 14538 / DSM 43046 / CBS 188.64 / JCM 3121 / NBRC 102363 / NCIMB 12654 / NRRL B-3342 / UNCC 431</strain>
    </source>
</reference>
<organism evidence="5 6">
    <name type="scientific">Actinoplanes missouriensis (strain ATCC 14538 / DSM 43046 / CBS 188.64 / JCM 3121 / NBRC 102363 / NCIMB 12654 / NRRL B-3342 / UNCC 431)</name>
    <dbReference type="NCBI Taxonomy" id="512565"/>
    <lineage>
        <taxon>Bacteria</taxon>
        <taxon>Bacillati</taxon>
        <taxon>Actinomycetota</taxon>
        <taxon>Actinomycetes</taxon>
        <taxon>Micromonosporales</taxon>
        <taxon>Micromonosporaceae</taxon>
        <taxon>Actinoplanes</taxon>
    </lineage>
</organism>
<dbReference type="HOGENOM" id="CLU_012062_8_1_11"/>
<feature type="compositionally biased region" description="Polar residues" evidence="2">
    <location>
        <begin position="1"/>
        <end position="27"/>
    </location>
</feature>
<evidence type="ECO:0000256" key="1">
    <source>
        <dbReference type="ARBA" id="ARBA00002388"/>
    </source>
</evidence>
<keyword evidence="3" id="KW-0812">Transmembrane</keyword>
<dbReference type="SUPFAM" id="SSF50891">
    <property type="entry name" value="Cyclophilin-like"/>
    <property type="match status" value="1"/>
</dbReference>